<dbReference type="Proteomes" id="UP000216001">
    <property type="component" value="Unassembled WGS sequence"/>
</dbReference>
<evidence type="ECO:0000313" key="2">
    <source>
        <dbReference type="EMBL" id="OZS72916.1"/>
    </source>
</evidence>
<comment type="caution">
    <text evidence="2">The sequence shown here is derived from an EMBL/GenBank/DDBJ whole genome shotgun (WGS) entry which is preliminary data.</text>
</comment>
<protein>
    <submittedName>
        <fullName evidence="2">Uncharacterized protein</fullName>
    </submittedName>
</protein>
<evidence type="ECO:0000313" key="1">
    <source>
        <dbReference type="EMBL" id="MBX6979499.1"/>
    </source>
</evidence>
<evidence type="ECO:0000313" key="3">
    <source>
        <dbReference type="Proteomes" id="UP000216001"/>
    </source>
</evidence>
<dbReference type="Proteomes" id="UP000824410">
    <property type="component" value="Unassembled WGS sequence"/>
</dbReference>
<reference evidence="1" key="2">
    <citation type="submission" date="2019-02" db="EMBL/GenBank/DDBJ databases">
        <title>Genomic characterization of isolates from hospital effluents in KZN, South Africa.</title>
        <authorList>
            <person name="Ntshobeni N."/>
            <person name="Allam M."/>
            <person name="Ismail A."/>
            <person name="Amoako D."/>
            <person name="Essack S."/>
            <person name="Chenia H."/>
        </authorList>
    </citation>
    <scope>NUCLEOTIDE SEQUENCE</scope>
    <source>
        <strain evidence="1">AFE97_S1</strain>
    </source>
</reference>
<gene>
    <name evidence="2" type="ORF">CHI95_19755</name>
    <name evidence="1" type="ORF">EX242_04340</name>
</gene>
<dbReference type="EMBL" id="NOWC01000029">
    <property type="protein sequence ID" value="OZS72916.1"/>
    <property type="molecule type" value="Genomic_DNA"/>
</dbReference>
<reference evidence="2 3" key="1">
    <citation type="submission" date="2017-07" db="EMBL/GenBank/DDBJ databases">
        <title>blaIMP-27 on transferable plasmids in Proteus mirabilis and Providencia rettgeri.</title>
        <authorList>
            <person name="Potter R."/>
        </authorList>
    </citation>
    <scope>NUCLEOTIDE SEQUENCE [LARGE SCALE GENOMIC DNA]</scope>
    <source>
        <strain evidence="2 3">PR1</strain>
    </source>
</reference>
<accession>A0A264VNI7</accession>
<dbReference type="EMBL" id="SHDO01000004">
    <property type="protein sequence ID" value="MBX6979499.1"/>
    <property type="molecule type" value="Genomic_DNA"/>
</dbReference>
<dbReference type="AlphaFoldDB" id="A0A264VNI7"/>
<name>A0A264VNI7_PRORE</name>
<dbReference type="RefSeq" id="WP_094962650.1">
    <property type="nucleotide sequence ID" value="NZ_NOWC01000029.1"/>
</dbReference>
<organism evidence="2 3">
    <name type="scientific">Providencia rettgeri</name>
    <dbReference type="NCBI Taxonomy" id="587"/>
    <lineage>
        <taxon>Bacteria</taxon>
        <taxon>Pseudomonadati</taxon>
        <taxon>Pseudomonadota</taxon>
        <taxon>Gammaproteobacteria</taxon>
        <taxon>Enterobacterales</taxon>
        <taxon>Morganellaceae</taxon>
        <taxon>Providencia</taxon>
    </lineage>
</organism>
<sequence length="73" mass="7911">MQSEAFKEHVRNSIDPSATIQANCHHRVTFKCCTQSDVIHQVNASLVRSALGVGEGDPLPVKASPMAAKRNPK</sequence>
<proteinExistence type="predicted"/>